<sequence length="22" mass="2415">MLVRCHFSAPLTAHKASVCLTE</sequence>
<name>A0A0E9PUU4_ANGAN</name>
<proteinExistence type="predicted"/>
<dbReference type="AlphaFoldDB" id="A0A0E9PUU4"/>
<dbReference type="EMBL" id="GBXM01100191">
    <property type="protein sequence ID" value="JAH08386.1"/>
    <property type="molecule type" value="Transcribed_RNA"/>
</dbReference>
<reference evidence="1" key="2">
    <citation type="journal article" date="2015" name="Fish Shellfish Immunol.">
        <title>Early steps in the European eel (Anguilla anguilla)-Vibrio vulnificus interaction in the gills: Role of the RtxA13 toxin.</title>
        <authorList>
            <person name="Callol A."/>
            <person name="Pajuelo D."/>
            <person name="Ebbesson L."/>
            <person name="Teles M."/>
            <person name="MacKenzie S."/>
            <person name="Amaro C."/>
        </authorList>
    </citation>
    <scope>NUCLEOTIDE SEQUENCE</scope>
</reference>
<protein>
    <submittedName>
        <fullName evidence="1">Uncharacterized protein</fullName>
    </submittedName>
</protein>
<evidence type="ECO:0000313" key="1">
    <source>
        <dbReference type="EMBL" id="JAH08386.1"/>
    </source>
</evidence>
<reference evidence="1" key="1">
    <citation type="submission" date="2014-11" db="EMBL/GenBank/DDBJ databases">
        <authorList>
            <person name="Amaro Gonzalez C."/>
        </authorList>
    </citation>
    <scope>NUCLEOTIDE SEQUENCE</scope>
</reference>
<organism evidence="1">
    <name type="scientific">Anguilla anguilla</name>
    <name type="common">European freshwater eel</name>
    <name type="synonym">Muraena anguilla</name>
    <dbReference type="NCBI Taxonomy" id="7936"/>
    <lineage>
        <taxon>Eukaryota</taxon>
        <taxon>Metazoa</taxon>
        <taxon>Chordata</taxon>
        <taxon>Craniata</taxon>
        <taxon>Vertebrata</taxon>
        <taxon>Euteleostomi</taxon>
        <taxon>Actinopterygii</taxon>
        <taxon>Neopterygii</taxon>
        <taxon>Teleostei</taxon>
        <taxon>Anguilliformes</taxon>
        <taxon>Anguillidae</taxon>
        <taxon>Anguilla</taxon>
    </lineage>
</organism>
<accession>A0A0E9PUU4</accession>